<keyword evidence="1" id="KW-1133">Transmembrane helix</keyword>
<keyword evidence="3" id="KW-1185">Reference proteome</keyword>
<protein>
    <submittedName>
        <fullName evidence="2">Uncharacterized protein</fullName>
    </submittedName>
</protein>
<proteinExistence type="predicted"/>
<dbReference type="EMBL" id="JAADJZ010000017">
    <property type="protein sequence ID" value="KAF2869169.1"/>
    <property type="molecule type" value="Genomic_DNA"/>
</dbReference>
<evidence type="ECO:0000313" key="2">
    <source>
        <dbReference type="EMBL" id="KAF2869169.1"/>
    </source>
</evidence>
<feature type="transmembrane region" description="Helical" evidence="1">
    <location>
        <begin position="51"/>
        <end position="76"/>
    </location>
</feature>
<accession>A0A7C8I2J4</accession>
<comment type="caution">
    <text evidence="2">The sequence shown here is derived from an EMBL/GenBank/DDBJ whole genome shotgun (WGS) entry which is preliminary data.</text>
</comment>
<evidence type="ECO:0000256" key="1">
    <source>
        <dbReference type="SAM" id="Phobius"/>
    </source>
</evidence>
<name>A0A7C8I2J4_9PLEO</name>
<organism evidence="2 3">
    <name type="scientific">Massariosphaeria phaeospora</name>
    <dbReference type="NCBI Taxonomy" id="100035"/>
    <lineage>
        <taxon>Eukaryota</taxon>
        <taxon>Fungi</taxon>
        <taxon>Dikarya</taxon>
        <taxon>Ascomycota</taxon>
        <taxon>Pezizomycotina</taxon>
        <taxon>Dothideomycetes</taxon>
        <taxon>Pleosporomycetidae</taxon>
        <taxon>Pleosporales</taxon>
        <taxon>Pleosporales incertae sedis</taxon>
        <taxon>Massariosphaeria</taxon>
    </lineage>
</organism>
<gene>
    <name evidence="2" type="ORF">BDV95DRAFT_578507</name>
</gene>
<keyword evidence="1" id="KW-0472">Membrane</keyword>
<dbReference type="Proteomes" id="UP000481861">
    <property type="component" value="Unassembled WGS sequence"/>
</dbReference>
<evidence type="ECO:0000313" key="3">
    <source>
        <dbReference type="Proteomes" id="UP000481861"/>
    </source>
</evidence>
<sequence>MVWEDGGNGNERYACVTNLTLLLCTVRISEGFGLGALCTVHCTSLRAEFQIYHGLCSVLFNYVYVFQICICICFLASRKPSRISLSHLSSHLISHTPFRPPPLSFFFPFLPSPPVNSLTSFPSSLFSPTTICSSESESEASELGYWALV</sequence>
<reference evidence="2 3" key="1">
    <citation type="submission" date="2020-01" db="EMBL/GenBank/DDBJ databases">
        <authorList>
            <consortium name="DOE Joint Genome Institute"/>
            <person name="Haridas S."/>
            <person name="Albert R."/>
            <person name="Binder M."/>
            <person name="Bloem J."/>
            <person name="Labutti K."/>
            <person name="Salamov A."/>
            <person name="Andreopoulos B."/>
            <person name="Baker S.E."/>
            <person name="Barry K."/>
            <person name="Bills G."/>
            <person name="Bluhm B.H."/>
            <person name="Cannon C."/>
            <person name="Castanera R."/>
            <person name="Culley D.E."/>
            <person name="Daum C."/>
            <person name="Ezra D."/>
            <person name="Gonzalez J.B."/>
            <person name="Henrissat B."/>
            <person name="Kuo A."/>
            <person name="Liang C."/>
            <person name="Lipzen A."/>
            <person name="Lutzoni F."/>
            <person name="Magnuson J."/>
            <person name="Mondo S."/>
            <person name="Nolan M."/>
            <person name="Ohm R."/>
            <person name="Pangilinan J."/>
            <person name="Park H.-J.H."/>
            <person name="Ramirez L."/>
            <person name="Alfaro M."/>
            <person name="Sun H."/>
            <person name="Tritt A."/>
            <person name="Yoshinaga Y."/>
            <person name="Zwiers L.-H.L."/>
            <person name="Turgeon B.G."/>
            <person name="Goodwin S.B."/>
            <person name="Spatafora J.W."/>
            <person name="Crous P.W."/>
            <person name="Grigoriev I.V."/>
        </authorList>
    </citation>
    <scope>NUCLEOTIDE SEQUENCE [LARGE SCALE GENOMIC DNA]</scope>
    <source>
        <strain evidence="2 3">CBS 611.86</strain>
    </source>
</reference>
<dbReference type="AlphaFoldDB" id="A0A7C8I2J4"/>
<keyword evidence="1" id="KW-0812">Transmembrane</keyword>